<accession>A0AAF5DMY1</accession>
<reference evidence="4" key="1">
    <citation type="submission" date="2024-02" db="UniProtKB">
        <authorList>
            <consortium name="WormBaseParasite"/>
        </authorList>
    </citation>
    <scope>IDENTIFICATION</scope>
</reference>
<evidence type="ECO:0000313" key="4">
    <source>
        <dbReference type="WBParaSite" id="TCONS_00015990.p1"/>
    </source>
</evidence>
<evidence type="ECO:0000313" key="3">
    <source>
        <dbReference type="Proteomes" id="UP000035681"/>
    </source>
</evidence>
<dbReference type="GO" id="GO:0003676">
    <property type="term" value="F:nucleic acid binding"/>
    <property type="evidence" value="ECO:0007669"/>
    <property type="project" value="InterPro"/>
</dbReference>
<feature type="signal peptide" evidence="1">
    <location>
        <begin position="1"/>
        <end position="23"/>
    </location>
</feature>
<protein>
    <recommendedName>
        <fullName evidence="2">DUF4817 domain-containing protein</fullName>
    </recommendedName>
</protein>
<keyword evidence="1" id="KW-0732">Signal</keyword>
<evidence type="ECO:0000256" key="1">
    <source>
        <dbReference type="SAM" id="SignalP"/>
    </source>
</evidence>
<proteinExistence type="predicted"/>
<feature type="domain" description="DUF4817" evidence="2">
    <location>
        <begin position="29"/>
        <end position="80"/>
    </location>
</feature>
<evidence type="ECO:0000259" key="2">
    <source>
        <dbReference type="Pfam" id="PF16087"/>
    </source>
</evidence>
<dbReference type="WBParaSite" id="TCONS_00015990.p1">
    <property type="protein sequence ID" value="TCONS_00015990.p1"/>
    <property type="gene ID" value="XLOC_010512"/>
</dbReference>
<dbReference type="Proteomes" id="UP000035681">
    <property type="component" value="Unplaced"/>
</dbReference>
<dbReference type="AlphaFoldDB" id="A0AAF5DMY1"/>
<organism evidence="3 4">
    <name type="scientific">Strongyloides stercoralis</name>
    <name type="common">Threadworm</name>
    <dbReference type="NCBI Taxonomy" id="6248"/>
    <lineage>
        <taxon>Eukaryota</taxon>
        <taxon>Metazoa</taxon>
        <taxon>Ecdysozoa</taxon>
        <taxon>Nematoda</taxon>
        <taxon>Chromadorea</taxon>
        <taxon>Rhabditida</taxon>
        <taxon>Tylenchina</taxon>
        <taxon>Panagrolaimomorpha</taxon>
        <taxon>Strongyloidoidea</taxon>
        <taxon>Strongyloididae</taxon>
        <taxon>Strongyloides</taxon>
    </lineage>
</organism>
<feature type="chain" id="PRO_5042011338" description="DUF4817 domain-containing protein" evidence="1">
    <location>
        <begin position="24"/>
        <end position="235"/>
    </location>
</feature>
<dbReference type="PANTHER" id="PTHR47326:SF1">
    <property type="entry name" value="HTH PSQ-TYPE DOMAIN-CONTAINING PROTEIN"/>
    <property type="match status" value="1"/>
</dbReference>
<keyword evidence="3" id="KW-1185">Reference proteome</keyword>
<dbReference type="InterPro" id="IPR036397">
    <property type="entry name" value="RNaseH_sf"/>
</dbReference>
<dbReference type="PANTHER" id="PTHR47326">
    <property type="entry name" value="TRANSPOSABLE ELEMENT TC3 TRANSPOSASE-LIKE PROTEIN"/>
    <property type="match status" value="1"/>
</dbReference>
<name>A0AAF5DMY1_STRER</name>
<dbReference type="InterPro" id="IPR032135">
    <property type="entry name" value="DUF4817"/>
</dbReference>
<dbReference type="Pfam" id="PF16087">
    <property type="entry name" value="DUF4817"/>
    <property type="match status" value="1"/>
</dbReference>
<sequence>MIYFASFKIVILILLFLTFSCNTIKLNNEQRTKIVELYREHGCKISVTQREFKNFYNLEKPPNRSTVKNIVEKFNKYGNVADLPRSGRPKTARTDDNIERVRESKAKSVIVWCGVTSKRIIGPYFFEDEDGQTVTVNGLRYREMIQNFLVPQLEGEEEMWFQQSGSPSHTTKGYLKDQVYKNRPKTIDELKDNIEEEIGYIQQDTLKKVMENVLERVKKVRELNGKYLGDIIFRS</sequence>
<dbReference type="Gene3D" id="3.30.420.10">
    <property type="entry name" value="Ribonuclease H-like superfamily/Ribonuclease H"/>
    <property type="match status" value="2"/>
</dbReference>